<dbReference type="PANTHER" id="PTHR38690:SF1">
    <property type="entry name" value="PROTEASE"/>
    <property type="match status" value="1"/>
</dbReference>
<dbReference type="Proteomes" id="UP000275676">
    <property type="component" value="Chromosome"/>
</dbReference>
<evidence type="ECO:0000313" key="2">
    <source>
        <dbReference type="EMBL" id="VEA74826.1"/>
    </source>
</evidence>
<dbReference type="PANTHER" id="PTHR38690">
    <property type="entry name" value="PROTEASE-RELATED"/>
    <property type="match status" value="1"/>
</dbReference>
<feature type="domain" description="YhdP central" evidence="1">
    <location>
        <begin position="1"/>
        <end position="197"/>
    </location>
</feature>
<dbReference type="InterPro" id="IPR011836">
    <property type="entry name" value="YhdP"/>
</dbReference>
<gene>
    <name evidence="2" type="primary">SBOV34351_3</name>
    <name evidence="2" type="ORF">NCTC10047_00624</name>
</gene>
<protein>
    <recommendedName>
        <fullName evidence="1">YhdP central domain-containing protein</fullName>
    </recommendedName>
</protein>
<organism evidence="2 3">
    <name type="scientific">Salmonella enterica subsp. arizonae</name>
    <dbReference type="NCBI Taxonomy" id="59203"/>
    <lineage>
        <taxon>Bacteria</taxon>
        <taxon>Pseudomonadati</taxon>
        <taxon>Pseudomonadota</taxon>
        <taxon>Gammaproteobacteria</taxon>
        <taxon>Enterobacterales</taxon>
        <taxon>Enterobacteriaceae</taxon>
        <taxon>Salmonella</taxon>
    </lineage>
</organism>
<name>A0A3S4HC64_SALER</name>
<dbReference type="EMBL" id="LR134156">
    <property type="protein sequence ID" value="VEA74826.1"/>
    <property type="molecule type" value="Genomic_DNA"/>
</dbReference>
<reference evidence="2 3" key="1">
    <citation type="submission" date="2018-12" db="EMBL/GenBank/DDBJ databases">
        <authorList>
            <consortium name="Pathogen Informatics"/>
        </authorList>
    </citation>
    <scope>NUCLEOTIDE SEQUENCE [LARGE SCALE GENOMIC DNA]</scope>
    <source>
        <strain evidence="2 3">NCTC10047</strain>
    </source>
</reference>
<sequence length="197" mass="21633">MPGAEHFSGTLAGSVEDGQMKVAMQQAKMPYETVFRAPLEIENGVATLSWLKNENGFQLDGRDIDVKAKAVHARGGFRYLQPTGDEPWLGILAGISTDDGSQAWRYFPENLMGKALVDYLSGAIQGGEADNATLVYGGNPHLFPYKHNEGQFEVLVPLRNATFAFQPDWPALKNLNIELDFLNDGLWMRSDSVDLGG</sequence>
<dbReference type="InterPro" id="IPR025263">
    <property type="entry name" value="YhdP_central"/>
</dbReference>
<dbReference type="AlphaFoldDB" id="A0A3S4HC64"/>
<proteinExistence type="predicted"/>
<dbReference type="Pfam" id="PF13116">
    <property type="entry name" value="YhdP"/>
    <property type="match status" value="1"/>
</dbReference>
<evidence type="ECO:0000313" key="3">
    <source>
        <dbReference type="Proteomes" id="UP000275676"/>
    </source>
</evidence>
<accession>A0A3S4HC64</accession>
<evidence type="ECO:0000259" key="1">
    <source>
        <dbReference type="Pfam" id="PF13116"/>
    </source>
</evidence>